<protein>
    <recommendedName>
        <fullName evidence="3">DUF3303 domain-containing protein</fullName>
    </recommendedName>
</protein>
<keyword evidence="2" id="KW-1185">Reference proteome</keyword>
<proteinExistence type="predicted"/>
<organism evidence="1 2">
    <name type="scientific">Hymenobacter bucti</name>
    <dbReference type="NCBI Taxonomy" id="1844114"/>
    <lineage>
        <taxon>Bacteria</taxon>
        <taxon>Pseudomonadati</taxon>
        <taxon>Bacteroidota</taxon>
        <taxon>Cytophagia</taxon>
        <taxon>Cytophagales</taxon>
        <taxon>Hymenobacteraceae</taxon>
        <taxon>Hymenobacter</taxon>
    </lineage>
</organism>
<name>A0ABW4QSV7_9BACT</name>
<evidence type="ECO:0000313" key="1">
    <source>
        <dbReference type="EMBL" id="MFD1872653.1"/>
    </source>
</evidence>
<dbReference type="Proteomes" id="UP001597197">
    <property type="component" value="Unassembled WGS sequence"/>
</dbReference>
<evidence type="ECO:0000313" key="2">
    <source>
        <dbReference type="Proteomes" id="UP001597197"/>
    </source>
</evidence>
<dbReference type="RefSeq" id="WP_382313098.1">
    <property type="nucleotide sequence ID" value="NZ_JBHUFD010000003.1"/>
</dbReference>
<dbReference type="EMBL" id="JBHUFD010000003">
    <property type="protein sequence ID" value="MFD1872653.1"/>
    <property type="molecule type" value="Genomic_DNA"/>
</dbReference>
<reference evidence="2" key="1">
    <citation type="journal article" date="2019" name="Int. J. Syst. Evol. Microbiol.">
        <title>The Global Catalogue of Microorganisms (GCM) 10K type strain sequencing project: providing services to taxonomists for standard genome sequencing and annotation.</title>
        <authorList>
            <consortium name="The Broad Institute Genomics Platform"/>
            <consortium name="The Broad Institute Genome Sequencing Center for Infectious Disease"/>
            <person name="Wu L."/>
            <person name="Ma J."/>
        </authorList>
    </citation>
    <scope>NUCLEOTIDE SEQUENCE [LARGE SCALE GENOMIC DNA]</scope>
    <source>
        <strain evidence="2">CGMCC 1.15795</strain>
    </source>
</reference>
<evidence type="ECO:0008006" key="3">
    <source>
        <dbReference type="Google" id="ProtNLM"/>
    </source>
</evidence>
<gene>
    <name evidence="1" type="ORF">ACFSDX_09440</name>
</gene>
<sequence length="90" mass="10419">MKSADETWHALAAFNQLLPAAQLTRVWEQGYYLAARPATGDGLVRLYQVETFFVEIHFYTSADFEILRAFHDPAYLQPYLDQIDLTALRH</sequence>
<accession>A0ABW4QSV7</accession>
<comment type="caution">
    <text evidence="1">The sequence shown here is derived from an EMBL/GenBank/DDBJ whole genome shotgun (WGS) entry which is preliminary data.</text>
</comment>